<reference evidence="2" key="1">
    <citation type="journal article" date="2019" name="Int. J. Syst. Evol. Microbiol.">
        <title>The Global Catalogue of Microorganisms (GCM) 10K type strain sequencing project: providing services to taxonomists for standard genome sequencing and annotation.</title>
        <authorList>
            <consortium name="The Broad Institute Genomics Platform"/>
            <consortium name="The Broad Institute Genome Sequencing Center for Infectious Disease"/>
            <person name="Wu L."/>
            <person name="Ma J."/>
        </authorList>
    </citation>
    <scope>NUCLEOTIDE SEQUENCE [LARGE SCALE GENOMIC DNA]</scope>
    <source>
        <strain evidence="2">KCTC 52487</strain>
    </source>
</reference>
<dbReference type="RefSeq" id="WP_343164557.1">
    <property type="nucleotide sequence ID" value="NZ_JBHRSV010000016.1"/>
</dbReference>
<gene>
    <name evidence="1" type="ORF">ACFOOR_09010</name>
</gene>
<comment type="caution">
    <text evidence="1">The sequence shown here is derived from an EMBL/GenBank/DDBJ whole genome shotgun (WGS) entry which is preliminary data.</text>
</comment>
<organism evidence="1 2">
    <name type="scientific">Hyphobacterium vulgare</name>
    <dbReference type="NCBI Taxonomy" id="1736751"/>
    <lineage>
        <taxon>Bacteria</taxon>
        <taxon>Pseudomonadati</taxon>
        <taxon>Pseudomonadota</taxon>
        <taxon>Alphaproteobacteria</taxon>
        <taxon>Maricaulales</taxon>
        <taxon>Maricaulaceae</taxon>
        <taxon>Hyphobacterium</taxon>
    </lineage>
</organism>
<sequence>MRVLRDFALTALIAGAGLWLFLGPGAVPFAMLAGTLVAWDNARRRQLRASGFSIR</sequence>
<name>A0ABV6ZXP8_9PROT</name>
<evidence type="ECO:0000313" key="1">
    <source>
        <dbReference type="EMBL" id="MFC2926245.1"/>
    </source>
</evidence>
<evidence type="ECO:0000313" key="2">
    <source>
        <dbReference type="Proteomes" id="UP001595379"/>
    </source>
</evidence>
<evidence type="ECO:0008006" key="3">
    <source>
        <dbReference type="Google" id="ProtNLM"/>
    </source>
</evidence>
<proteinExistence type="predicted"/>
<dbReference type="EMBL" id="JBHRSV010000016">
    <property type="protein sequence ID" value="MFC2926245.1"/>
    <property type="molecule type" value="Genomic_DNA"/>
</dbReference>
<accession>A0ABV6ZXP8</accession>
<keyword evidence="2" id="KW-1185">Reference proteome</keyword>
<dbReference type="Proteomes" id="UP001595379">
    <property type="component" value="Unassembled WGS sequence"/>
</dbReference>
<protein>
    <recommendedName>
        <fullName evidence="3">Phosphatidate cytidylyltransferase</fullName>
    </recommendedName>
</protein>